<dbReference type="InterPro" id="IPR036249">
    <property type="entry name" value="Thioredoxin-like_sf"/>
</dbReference>
<dbReference type="EMBL" id="JAVRRL010000059">
    <property type="protein sequence ID" value="KAK5109763.1"/>
    <property type="molecule type" value="Genomic_DNA"/>
</dbReference>
<evidence type="ECO:0000313" key="3">
    <source>
        <dbReference type="EMBL" id="KAK5109763.1"/>
    </source>
</evidence>
<evidence type="ECO:0000259" key="1">
    <source>
        <dbReference type="PROSITE" id="PS50404"/>
    </source>
</evidence>
<dbReference type="CDD" id="cd00570">
    <property type="entry name" value="GST_N_family"/>
    <property type="match status" value="1"/>
</dbReference>
<dbReference type="PANTHER" id="PTHR43968">
    <property type="match status" value="1"/>
</dbReference>
<feature type="domain" description="GST C-terminal" evidence="2">
    <location>
        <begin position="91"/>
        <end position="230"/>
    </location>
</feature>
<dbReference type="SFLD" id="SFLDG00358">
    <property type="entry name" value="Main_(cytGST)"/>
    <property type="match status" value="1"/>
</dbReference>
<dbReference type="Pfam" id="PF13410">
    <property type="entry name" value="GST_C_2"/>
    <property type="match status" value="1"/>
</dbReference>
<dbReference type="PROSITE" id="PS50405">
    <property type="entry name" value="GST_CTER"/>
    <property type="match status" value="1"/>
</dbReference>
<protein>
    <recommendedName>
        <fullName evidence="5">Glutathione transferase</fullName>
    </recommendedName>
</protein>
<evidence type="ECO:0000259" key="2">
    <source>
        <dbReference type="PROSITE" id="PS50405"/>
    </source>
</evidence>
<dbReference type="PANTHER" id="PTHR43968:SF6">
    <property type="entry name" value="GLUTATHIONE S-TRANSFERASE OMEGA"/>
    <property type="match status" value="1"/>
</dbReference>
<proteinExistence type="predicted"/>
<dbReference type="Gene3D" id="1.20.1050.10">
    <property type="match status" value="1"/>
</dbReference>
<dbReference type="InterPro" id="IPR050983">
    <property type="entry name" value="GST_Omega/HSP26"/>
</dbReference>
<reference evidence="3" key="1">
    <citation type="submission" date="2023-08" db="EMBL/GenBank/DDBJ databases">
        <title>Black Yeasts Isolated from many extreme environments.</title>
        <authorList>
            <person name="Coleine C."/>
            <person name="Stajich J.E."/>
            <person name="Selbmann L."/>
        </authorList>
    </citation>
    <scope>NUCLEOTIDE SEQUENCE</scope>
    <source>
        <strain evidence="3">CCFEE 5401</strain>
    </source>
</reference>
<evidence type="ECO:0000313" key="4">
    <source>
        <dbReference type="Proteomes" id="UP001310890"/>
    </source>
</evidence>
<accession>A0AAN7YIE9</accession>
<dbReference type="AlphaFoldDB" id="A0AAN7YIE9"/>
<sequence length="269" mass="29951">MSSVQKLLLWDHPVSSYAQKVRVALREKGIPFDSKRPDGLGSGNDIPTLKSANPRLEVPALEHGNFKIFDSTAILGYLEDAFPERPLFPKDAKARATARMIEEVCDTVYEAANWVYSEVRWSGRAEGELAEKLLNGVAQQTASILAWLALQLGTKNYFNGDAFGYADICVAPLLNRSVHYGFGPKDGSPLQLWYARVTKLSSVSTTFAEMEEGAKIMASTMKQAFTEGPFKREYRDHRLEMMIKVGGLDVVLEGLKRKNIRFGWPSASL</sequence>
<comment type="caution">
    <text evidence="3">The sequence shown here is derived from an EMBL/GenBank/DDBJ whole genome shotgun (WGS) entry which is preliminary data.</text>
</comment>
<gene>
    <name evidence="3" type="ORF">LTR62_006603</name>
</gene>
<dbReference type="Proteomes" id="UP001310890">
    <property type="component" value="Unassembled WGS sequence"/>
</dbReference>
<dbReference type="Pfam" id="PF13417">
    <property type="entry name" value="GST_N_3"/>
    <property type="match status" value="1"/>
</dbReference>
<dbReference type="CDD" id="cd00299">
    <property type="entry name" value="GST_C_family"/>
    <property type="match status" value="1"/>
</dbReference>
<dbReference type="SFLD" id="SFLDS00019">
    <property type="entry name" value="Glutathione_Transferase_(cytos"/>
    <property type="match status" value="1"/>
</dbReference>
<dbReference type="InterPro" id="IPR040079">
    <property type="entry name" value="Glutathione_S-Trfase"/>
</dbReference>
<dbReference type="GO" id="GO:0005737">
    <property type="term" value="C:cytoplasm"/>
    <property type="evidence" value="ECO:0007669"/>
    <property type="project" value="TreeGrafter"/>
</dbReference>
<organism evidence="3 4">
    <name type="scientific">Meristemomyces frigidus</name>
    <dbReference type="NCBI Taxonomy" id="1508187"/>
    <lineage>
        <taxon>Eukaryota</taxon>
        <taxon>Fungi</taxon>
        <taxon>Dikarya</taxon>
        <taxon>Ascomycota</taxon>
        <taxon>Pezizomycotina</taxon>
        <taxon>Dothideomycetes</taxon>
        <taxon>Dothideomycetidae</taxon>
        <taxon>Mycosphaerellales</taxon>
        <taxon>Teratosphaeriaceae</taxon>
        <taxon>Meristemomyces</taxon>
    </lineage>
</organism>
<dbReference type="InterPro" id="IPR004045">
    <property type="entry name" value="Glutathione_S-Trfase_N"/>
</dbReference>
<dbReference type="PROSITE" id="PS50404">
    <property type="entry name" value="GST_NTER"/>
    <property type="match status" value="1"/>
</dbReference>
<feature type="domain" description="GST N-terminal" evidence="1">
    <location>
        <begin position="5"/>
        <end position="86"/>
    </location>
</feature>
<dbReference type="SUPFAM" id="SSF52833">
    <property type="entry name" value="Thioredoxin-like"/>
    <property type="match status" value="1"/>
</dbReference>
<evidence type="ECO:0008006" key="5">
    <source>
        <dbReference type="Google" id="ProtNLM"/>
    </source>
</evidence>
<dbReference type="SUPFAM" id="SSF47616">
    <property type="entry name" value="GST C-terminal domain-like"/>
    <property type="match status" value="1"/>
</dbReference>
<dbReference type="InterPro" id="IPR036282">
    <property type="entry name" value="Glutathione-S-Trfase_C_sf"/>
</dbReference>
<name>A0AAN7YIE9_9PEZI</name>
<dbReference type="InterPro" id="IPR010987">
    <property type="entry name" value="Glutathione-S-Trfase_C-like"/>
</dbReference>
<dbReference type="Gene3D" id="3.40.30.10">
    <property type="entry name" value="Glutaredoxin"/>
    <property type="match status" value="1"/>
</dbReference>